<dbReference type="SUPFAM" id="SSF47226">
    <property type="entry name" value="Histidine-containing phosphotransfer domain, HPT domain"/>
    <property type="match status" value="1"/>
</dbReference>
<dbReference type="InterPro" id="IPR036641">
    <property type="entry name" value="HPT_dom_sf"/>
</dbReference>
<feature type="modified residue" description="Phosphohistidine" evidence="1">
    <location>
        <position position="75"/>
    </location>
</feature>
<feature type="coiled-coil region" evidence="2">
    <location>
        <begin position="37"/>
        <end position="64"/>
    </location>
</feature>
<dbReference type="GO" id="GO:0000160">
    <property type="term" value="P:phosphorelay signal transduction system"/>
    <property type="evidence" value="ECO:0007669"/>
    <property type="project" value="InterPro"/>
</dbReference>
<sequence>MSAEHLQHVACHDDLLAVVAEPSLDLPQLLARCLGNLALANRLIQALQGSVTQLQQQLQQAVANSDLAQTALLAHRLRGEAANLGAARIRDAAAQLESAGRSGDLSLVRETFTTLETACRHFLSQPLPEAAASDVGQSLTRTLQNRGRLLR</sequence>
<keyword evidence="2" id="KW-0175">Coiled coil</keyword>
<reference evidence="5" key="1">
    <citation type="submission" date="2016-10" db="EMBL/GenBank/DDBJ databases">
        <authorList>
            <person name="Varghese N."/>
            <person name="Submissions S."/>
        </authorList>
    </citation>
    <scope>NUCLEOTIDE SEQUENCE [LARGE SCALE GENOMIC DNA]</scope>
    <source>
        <strain evidence="5">DSM 26348</strain>
    </source>
</reference>
<name>A0A1I3H2D1_9PLAN</name>
<organism evidence="4 5">
    <name type="scientific">Planctomicrobium piriforme</name>
    <dbReference type="NCBI Taxonomy" id="1576369"/>
    <lineage>
        <taxon>Bacteria</taxon>
        <taxon>Pseudomonadati</taxon>
        <taxon>Planctomycetota</taxon>
        <taxon>Planctomycetia</taxon>
        <taxon>Planctomycetales</taxon>
        <taxon>Planctomycetaceae</taxon>
        <taxon>Planctomicrobium</taxon>
    </lineage>
</organism>
<dbReference type="GO" id="GO:0004672">
    <property type="term" value="F:protein kinase activity"/>
    <property type="evidence" value="ECO:0007669"/>
    <property type="project" value="UniProtKB-ARBA"/>
</dbReference>
<dbReference type="EMBL" id="FOQD01000007">
    <property type="protein sequence ID" value="SFI29915.1"/>
    <property type="molecule type" value="Genomic_DNA"/>
</dbReference>
<dbReference type="Pfam" id="PF01627">
    <property type="entry name" value="Hpt"/>
    <property type="match status" value="1"/>
</dbReference>
<keyword evidence="5" id="KW-1185">Reference proteome</keyword>
<evidence type="ECO:0000256" key="1">
    <source>
        <dbReference type="PROSITE-ProRule" id="PRU00110"/>
    </source>
</evidence>
<protein>
    <submittedName>
        <fullName evidence="4">Hpt domain-containing protein</fullName>
    </submittedName>
</protein>
<dbReference type="STRING" id="1576369.SAMN05421753_107225"/>
<gene>
    <name evidence="4" type="ORF">SAMN05421753_107225</name>
</gene>
<evidence type="ECO:0000313" key="5">
    <source>
        <dbReference type="Proteomes" id="UP000199518"/>
    </source>
</evidence>
<dbReference type="OrthoDB" id="282064at2"/>
<feature type="domain" description="HPt" evidence="3">
    <location>
        <begin position="36"/>
        <end position="130"/>
    </location>
</feature>
<dbReference type="RefSeq" id="WP_092050151.1">
    <property type="nucleotide sequence ID" value="NZ_FOQD01000007.1"/>
</dbReference>
<evidence type="ECO:0000256" key="2">
    <source>
        <dbReference type="SAM" id="Coils"/>
    </source>
</evidence>
<dbReference type="AlphaFoldDB" id="A0A1I3H2D1"/>
<dbReference type="PROSITE" id="PS50894">
    <property type="entry name" value="HPT"/>
    <property type="match status" value="1"/>
</dbReference>
<dbReference type="Gene3D" id="1.20.120.160">
    <property type="entry name" value="HPT domain"/>
    <property type="match status" value="1"/>
</dbReference>
<keyword evidence="1" id="KW-0597">Phosphoprotein</keyword>
<proteinExistence type="predicted"/>
<accession>A0A1I3H2D1</accession>
<evidence type="ECO:0000259" key="3">
    <source>
        <dbReference type="PROSITE" id="PS50894"/>
    </source>
</evidence>
<evidence type="ECO:0000313" key="4">
    <source>
        <dbReference type="EMBL" id="SFI29915.1"/>
    </source>
</evidence>
<dbReference type="InterPro" id="IPR008207">
    <property type="entry name" value="Sig_transdc_His_kin_Hpt_dom"/>
</dbReference>
<dbReference type="Proteomes" id="UP000199518">
    <property type="component" value="Unassembled WGS sequence"/>
</dbReference>